<dbReference type="InterPro" id="IPR006059">
    <property type="entry name" value="SBP"/>
</dbReference>
<name>A0ABT4VN86_9HYPH</name>
<keyword evidence="7" id="KW-0574">Periplasm</keyword>
<dbReference type="SUPFAM" id="SSF53850">
    <property type="entry name" value="Periplasmic binding protein-like II"/>
    <property type="match status" value="1"/>
</dbReference>
<comment type="subunit">
    <text evidence="3">The complex is composed of two ATP-binding proteins (UgpC), two transmembrane proteins (UgpA and UgpE) and a solute-binding protein (UgpB).</text>
</comment>
<feature type="chain" id="PRO_5046822171" description="sn-glycerol-3-phosphate-binding periplasmic protein UgpB" evidence="9">
    <location>
        <begin position="22"/>
        <end position="435"/>
    </location>
</feature>
<evidence type="ECO:0000256" key="3">
    <source>
        <dbReference type="ARBA" id="ARBA00011557"/>
    </source>
</evidence>
<organism evidence="10 11">
    <name type="scientific">Hoeflea poritis</name>
    <dbReference type="NCBI Taxonomy" id="2993659"/>
    <lineage>
        <taxon>Bacteria</taxon>
        <taxon>Pseudomonadati</taxon>
        <taxon>Pseudomonadota</taxon>
        <taxon>Alphaproteobacteria</taxon>
        <taxon>Hyphomicrobiales</taxon>
        <taxon>Rhizobiaceae</taxon>
        <taxon>Hoeflea</taxon>
    </lineage>
</organism>
<evidence type="ECO:0000313" key="10">
    <source>
        <dbReference type="EMBL" id="MDA4846182.1"/>
    </source>
</evidence>
<evidence type="ECO:0000256" key="4">
    <source>
        <dbReference type="ARBA" id="ARBA00017470"/>
    </source>
</evidence>
<keyword evidence="11" id="KW-1185">Reference proteome</keyword>
<evidence type="ECO:0000256" key="6">
    <source>
        <dbReference type="ARBA" id="ARBA00022729"/>
    </source>
</evidence>
<comment type="similarity">
    <text evidence="2">Belongs to the bacterial solute-binding protein 1 family.</text>
</comment>
<dbReference type="Pfam" id="PF01547">
    <property type="entry name" value="SBP_bac_1"/>
    <property type="match status" value="1"/>
</dbReference>
<dbReference type="PANTHER" id="PTHR43649:SF31">
    <property type="entry name" value="SN-GLYCEROL-3-PHOSPHATE-BINDING PERIPLASMIC PROTEIN UGPB"/>
    <property type="match status" value="1"/>
</dbReference>
<comment type="function">
    <text evidence="8">Part of the ABC transporter complex UgpBAEC involved in sn-glycerol-3-phosphate (G3P) import. Binds G3P.</text>
</comment>
<sequence>MRPAKILTAAIALGFSATLPAAGEEISWWYENANPEQRRALDEILVQPFEASNPDAKVVIDYRGSELDKQLRIAMLSGRGPDVVMTPGPAFVASMAQAGQLMALDGYAEKYGWNDRLLPVFLELGRYDGKLYALPKTYETLGLFYNTKMFADNGWQAPTTISEMETLADEMIAKGIVPFAAGNASWQGTNEWYVSLVWNSIAGPENTYKALKGEIPWTSQPFVDAISKLKEWWDKGYFGPDYLSLTTEQAFATISDGRAAMAPTGTWSFQWVPTYFDGREDEIAFIGFPSADGLPAPIYPLGIGSTFSIAANSDAADGAAAVIDYIFGDTFYGAMNSVWKGEWNTPLRDLSAVSISEGKIPQYGEAMSDLASAVDKNQYGYTTWTFLPPATANFVIQGIEEVWFGNVSVEDYLAQIDETFQSELAEGKVPAIPAR</sequence>
<dbReference type="RefSeq" id="WP_271089909.1">
    <property type="nucleotide sequence ID" value="NZ_JAPJZH010000007.1"/>
</dbReference>
<comment type="caution">
    <text evidence="10">The sequence shown here is derived from an EMBL/GenBank/DDBJ whole genome shotgun (WGS) entry which is preliminary data.</text>
</comment>
<dbReference type="PANTHER" id="PTHR43649">
    <property type="entry name" value="ARABINOSE-BINDING PROTEIN-RELATED"/>
    <property type="match status" value="1"/>
</dbReference>
<feature type="signal peptide" evidence="9">
    <location>
        <begin position="1"/>
        <end position="21"/>
    </location>
</feature>
<keyword evidence="6 9" id="KW-0732">Signal</keyword>
<evidence type="ECO:0000256" key="2">
    <source>
        <dbReference type="ARBA" id="ARBA00008520"/>
    </source>
</evidence>
<comment type="subcellular location">
    <subcellularLocation>
        <location evidence="1">Periplasm</location>
    </subcellularLocation>
</comment>
<dbReference type="InterPro" id="IPR050490">
    <property type="entry name" value="Bact_solute-bd_prot1"/>
</dbReference>
<evidence type="ECO:0000256" key="7">
    <source>
        <dbReference type="ARBA" id="ARBA00022764"/>
    </source>
</evidence>
<reference evidence="10" key="1">
    <citation type="submission" date="2022-11" db="EMBL/GenBank/DDBJ databases">
        <title>Hoeflea poritis sp. nov., isolated from scleractinian coral Porites lutea.</title>
        <authorList>
            <person name="Zhang G."/>
            <person name="Wei Q."/>
            <person name="Cai L."/>
        </authorList>
    </citation>
    <scope>NUCLEOTIDE SEQUENCE</scope>
    <source>
        <strain evidence="10">E7-10</strain>
    </source>
</reference>
<keyword evidence="5" id="KW-0813">Transport</keyword>
<dbReference type="EMBL" id="JAPJZH010000007">
    <property type="protein sequence ID" value="MDA4846182.1"/>
    <property type="molecule type" value="Genomic_DNA"/>
</dbReference>
<proteinExistence type="inferred from homology"/>
<protein>
    <recommendedName>
        <fullName evidence="4">sn-glycerol-3-phosphate-binding periplasmic protein UgpB</fullName>
    </recommendedName>
</protein>
<dbReference type="Gene3D" id="3.40.190.10">
    <property type="entry name" value="Periplasmic binding protein-like II"/>
    <property type="match status" value="2"/>
</dbReference>
<gene>
    <name evidence="10" type="ORF">OOZ53_12525</name>
</gene>
<evidence type="ECO:0000256" key="8">
    <source>
        <dbReference type="ARBA" id="ARBA00034473"/>
    </source>
</evidence>
<accession>A0ABT4VN86</accession>
<evidence type="ECO:0000313" key="11">
    <source>
        <dbReference type="Proteomes" id="UP001148313"/>
    </source>
</evidence>
<evidence type="ECO:0000256" key="9">
    <source>
        <dbReference type="SAM" id="SignalP"/>
    </source>
</evidence>
<evidence type="ECO:0000256" key="5">
    <source>
        <dbReference type="ARBA" id="ARBA00022448"/>
    </source>
</evidence>
<dbReference type="Proteomes" id="UP001148313">
    <property type="component" value="Unassembled WGS sequence"/>
</dbReference>
<evidence type="ECO:0000256" key="1">
    <source>
        <dbReference type="ARBA" id="ARBA00004418"/>
    </source>
</evidence>